<keyword evidence="1" id="KW-0732">Signal</keyword>
<evidence type="ECO:0008006" key="4">
    <source>
        <dbReference type="Google" id="ProtNLM"/>
    </source>
</evidence>
<evidence type="ECO:0000313" key="3">
    <source>
        <dbReference type="Proteomes" id="UP000028549"/>
    </source>
</evidence>
<accession>A0A084H0E4</accession>
<feature type="signal peptide" evidence="1">
    <location>
        <begin position="1"/>
        <end position="23"/>
    </location>
</feature>
<dbReference type="RefSeq" id="WP_029280238.1">
    <property type="nucleotide sequence ID" value="NZ_JNVC02000004.1"/>
</dbReference>
<sequence length="239" mass="27203">MKKPVIFATVFTMLMLLSGCLYPEDQLNQNQIPYEDQIAAVQNSVDRFREDSGGLLPIKTRDMKTPVYQKYPVDFSQIAPKYMAEPPGTSYENGGVYLYVLVDVEDNPTVKLIDLRMSETIRDIKTRLNVYKASNGYPPYKDVVAENVFTLDYKKLGYKEAPQAVSPYSGESLPFVIDNKGEVYADYRIDLYKKLNEGKEAYKAGEDIRNVLVKDSPFVPAFSLPYTVNEKNEPVFLNN</sequence>
<dbReference type="OrthoDB" id="2449131at2"/>
<reference evidence="2 3" key="1">
    <citation type="journal article" date="2005" name="Int. J. Syst. Evol. Microbiol.">
        <title>Bacillus cibi sp. nov., isolated from jeotgal, a traditional Korean fermented seafood.</title>
        <authorList>
            <person name="Yoon J.H."/>
            <person name="Lee C.H."/>
            <person name="Oh T.K."/>
        </authorList>
    </citation>
    <scope>NUCLEOTIDE SEQUENCE [LARGE SCALE GENOMIC DNA]</scope>
    <source>
        <strain evidence="2 3">DSM 16189</strain>
    </source>
</reference>
<organism evidence="2 3">
    <name type="scientific">Metabacillus indicus</name>
    <name type="common">Bacillus indicus</name>
    <dbReference type="NCBI Taxonomy" id="246786"/>
    <lineage>
        <taxon>Bacteria</taxon>
        <taxon>Bacillati</taxon>
        <taxon>Bacillota</taxon>
        <taxon>Bacilli</taxon>
        <taxon>Bacillales</taxon>
        <taxon>Bacillaceae</taxon>
        <taxon>Metabacillus</taxon>
    </lineage>
</organism>
<dbReference type="Proteomes" id="UP000028549">
    <property type="component" value="Unassembled WGS sequence"/>
</dbReference>
<feature type="chain" id="PRO_5038981232" description="ABC transporter periplasmic binding protein yphF" evidence="1">
    <location>
        <begin position="24"/>
        <end position="239"/>
    </location>
</feature>
<evidence type="ECO:0000256" key="1">
    <source>
        <dbReference type="SAM" id="SignalP"/>
    </source>
</evidence>
<keyword evidence="3" id="KW-1185">Reference proteome</keyword>
<evidence type="ECO:0000313" key="2">
    <source>
        <dbReference type="EMBL" id="KEZ53056.1"/>
    </source>
</evidence>
<dbReference type="PROSITE" id="PS51257">
    <property type="entry name" value="PROKAR_LIPOPROTEIN"/>
    <property type="match status" value="1"/>
</dbReference>
<gene>
    <name evidence="2" type="ORF">GS18_0209610</name>
</gene>
<dbReference type="EMBL" id="JNVC02000004">
    <property type="protein sequence ID" value="KEZ53056.1"/>
    <property type="molecule type" value="Genomic_DNA"/>
</dbReference>
<comment type="caution">
    <text evidence="2">The sequence shown here is derived from an EMBL/GenBank/DDBJ whole genome shotgun (WGS) entry which is preliminary data.</text>
</comment>
<protein>
    <recommendedName>
        <fullName evidence="4">ABC transporter periplasmic binding protein yphF</fullName>
    </recommendedName>
</protein>
<dbReference type="STRING" id="246786.GS18_0209610"/>
<dbReference type="AlphaFoldDB" id="A0A084H0E4"/>
<proteinExistence type="predicted"/>
<name>A0A084H0E4_METID</name>